<dbReference type="AlphaFoldDB" id="A0A1I0QDR5"/>
<sequence>MKRISLTLLLCASLTSCFKMEGSRQIGTSSRIISFPIQQGISATLNTHSGIHYELGGNGVIYFGGEGQFIIDKESAEGTPLIIDIEGVRLTCEDGEFYLTTYNLVDGPGNGKPGSAKLTVLQGKVRVQNAGPDIIVEKEGVRIFKDSVSTMINWQPEEHTYWANGFYKFKQVPLYECKGILTRWFDLKVGLDANDADSLVRDLYLKPYEEIAQQLHQLEQNNNYTFTFYSKDSITIRHK</sequence>
<dbReference type="Proteomes" id="UP000199469">
    <property type="component" value="Unassembled WGS sequence"/>
</dbReference>
<name>A0A1I0QDR5_9FLAO</name>
<dbReference type="RefSeq" id="WP_139176798.1">
    <property type="nucleotide sequence ID" value="NZ_FOIU01000001.1"/>
</dbReference>
<evidence type="ECO:0008006" key="3">
    <source>
        <dbReference type="Google" id="ProtNLM"/>
    </source>
</evidence>
<dbReference type="OrthoDB" id="649666at2"/>
<gene>
    <name evidence="1" type="ORF">SAMN05421841_1835</name>
</gene>
<evidence type="ECO:0000313" key="2">
    <source>
        <dbReference type="Proteomes" id="UP000199469"/>
    </source>
</evidence>
<organism evidence="1 2">
    <name type="scientific">Chryseobacterium wanjuense</name>
    <dbReference type="NCBI Taxonomy" id="356305"/>
    <lineage>
        <taxon>Bacteria</taxon>
        <taxon>Pseudomonadati</taxon>
        <taxon>Bacteroidota</taxon>
        <taxon>Flavobacteriia</taxon>
        <taxon>Flavobacteriales</taxon>
        <taxon>Weeksellaceae</taxon>
        <taxon>Chryseobacterium group</taxon>
        <taxon>Chryseobacterium</taxon>
    </lineage>
</organism>
<protein>
    <recommendedName>
        <fullName evidence="3">FecR family protein</fullName>
    </recommendedName>
</protein>
<proteinExistence type="predicted"/>
<reference evidence="2" key="1">
    <citation type="submission" date="2016-10" db="EMBL/GenBank/DDBJ databases">
        <authorList>
            <person name="Varghese N."/>
            <person name="Submissions S."/>
        </authorList>
    </citation>
    <scope>NUCLEOTIDE SEQUENCE [LARGE SCALE GENOMIC DNA]</scope>
    <source>
        <strain evidence="2">DSM 17724</strain>
    </source>
</reference>
<dbReference type="PROSITE" id="PS51257">
    <property type="entry name" value="PROKAR_LIPOPROTEIN"/>
    <property type="match status" value="1"/>
</dbReference>
<dbReference type="STRING" id="356305.SAMN05421841_1835"/>
<evidence type="ECO:0000313" key="1">
    <source>
        <dbReference type="EMBL" id="SEW25114.1"/>
    </source>
</evidence>
<accession>A0A1I0QDR5</accession>
<keyword evidence="2" id="KW-1185">Reference proteome</keyword>
<dbReference type="EMBL" id="FOIU01000001">
    <property type="protein sequence ID" value="SEW25114.1"/>
    <property type="molecule type" value="Genomic_DNA"/>
</dbReference>